<sequence>MGRRTRLLMQNLGKSADSSSPDLPLQQDHEVRAEIDSHQNKVKENEGVRADCSKSTKQAMEFYASKVRGNTNTSVPLDEIPNPTIRGDKTISAISKSTVLEEVLLSQCHRHRALVLLGRFLDMGPWAPFSRYECFLKIMILSVLKNTCRPVKFWFIKNYISPQFKDVIPHMAQEYGFEYEFELITYKWPSWLHKQKEKQQIIWAYKILFFDVIFLLSLEKVIFVDADQIVRTDMGELYDMDIKRKPLAYTPFCDNNKDMDGYRFETFEYIFIIRISAKRVVGAL</sequence>
<accession>A0A7J7NWI0</accession>
<dbReference type="OrthoDB" id="27683at2759"/>
<dbReference type="AlphaFoldDB" id="A0A7J7NWI0"/>
<feature type="compositionally biased region" description="Polar residues" evidence="2">
    <location>
        <begin position="12"/>
        <end position="21"/>
    </location>
</feature>
<feature type="region of interest" description="Disordered" evidence="2">
    <location>
        <begin position="1"/>
        <end position="24"/>
    </location>
</feature>
<evidence type="ECO:0000256" key="1">
    <source>
        <dbReference type="ARBA" id="ARBA00001913"/>
    </source>
</evidence>
<dbReference type="InterPro" id="IPR029044">
    <property type="entry name" value="Nucleotide-diphossugar_trans"/>
</dbReference>
<dbReference type="Pfam" id="PF18404">
    <property type="entry name" value="Glyco_transf_24"/>
    <property type="match status" value="1"/>
</dbReference>
<dbReference type="GO" id="GO:0005783">
    <property type="term" value="C:endoplasmic reticulum"/>
    <property type="evidence" value="ECO:0007669"/>
    <property type="project" value="TreeGrafter"/>
</dbReference>
<reference evidence="4 5" key="1">
    <citation type="journal article" date="2020" name="IScience">
        <title>Genome Sequencing of the Endangered Kingdonia uniflora (Circaeasteraceae, Ranunculales) Reveals Potential Mechanisms of Evolutionary Specialization.</title>
        <authorList>
            <person name="Sun Y."/>
            <person name="Deng T."/>
            <person name="Zhang A."/>
            <person name="Moore M.J."/>
            <person name="Landis J.B."/>
            <person name="Lin N."/>
            <person name="Zhang H."/>
            <person name="Zhang X."/>
            <person name="Huang J."/>
            <person name="Zhang X."/>
            <person name="Sun H."/>
            <person name="Wang H."/>
        </authorList>
    </citation>
    <scope>NUCLEOTIDE SEQUENCE [LARGE SCALE GENOMIC DNA]</scope>
    <source>
        <strain evidence="4">TB1705</strain>
        <tissue evidence="4">Leaf</tissue>
    </source>
</reference>
<organism evidence="4 5">
    <name type="scientific">Kingdonia uniflora</name>
    <dbReference type="NCBI Taxonomy" id="39325"/>
    <lineage>
        <taxon>Eukaryota</taxon>
        <taxon>Viridiplantae</taxon>
        <taxon>Streptophyta</taxon>
        <taxon>Embryophyta</taxon>
        <taxon>Tracheophyta</taxon>
        <taxon>Spermatophyta</taxon>
        <taxon>Magnoliopsida</taxon>
        <taxon>Ranunculales</taxon>
        <taxon>Circaeasteraceae</taxon>
        <taxon>Kingdonia</taxon>
    </lineage>
</organism>
<feature type="domain" description="Glucosyltransferase 24 catalytic" evidence="3">
    <location>
        <begin position="131"/>
        <end position="269"/>
    </location>
</feature>
<protein>
    <recommendedName>
        <fullName evidence="3">Glucosyltransferase 24 catalytic domain-containing protein</fullName>
    </recommendedName>
</protein>
<dbReference type="PANTHER" id="PTHR11226:SF0">
    <property type="entry name" value="UDP-GLUCOSE:GLYCOPROTEIN GLUCOSYLTRANSFERASE"/>
    <property type="match status" value="1"/>
</dbReference>
<dbReference type="EMBL" id="JACGCM010000479">
    <property type="protein sequence ID" value="KAF6171519.1"/>
    <property type="molecule type" value="Genomic_DNA"/>
</dbReference>
<evidence type="ECO:0000313" key="5">
    <source>
        <dbReference type="Proteomes" id="UP000541444"/>
    </source>
</evidence>
<dbReference type="GO" id="GO:0018279">
    <property type="term" value="P:protein N-linked glycosylation via asparagine"/>
    <property type="evidence" value="ECO:0007669"/>
    <property type="project" value="TreeGrafter"/>
</dbReference>
<dbReference type="InterPro" id="IPR009448">
    <property type="entry name" value="UDP-g_GGtrans"/>
</dbReference>
<dbReference type="GO" id="GO:0036503">
    <property type="term" value="P:ERAD pathway"/>
    <property type="evidence" value="ECO:0007669"/>
    <property type="project" value="TreeGrafter"/>
</dbReference>
<dbReference type="Gene3D" id="3.90.550.10">
    <property type="entry name" value="Spore Coat Polysaccharide Biosynthesis Protein SpsA, Chain A"/>
    <property type="match status" value="1"/>
</dbReference>
<dbReference type="GO" id="GO:0051082">
    <property type="term" value="F:unfolded protein binding"/>
    <property type="evidence" value="ECO:0007669"/>
    <property type="project" value="TreeGrafter"/>
</dbReference>
<keyword evidence="5" id="KW-1185">Reference proteome</keyword>
<evidence type="ECO:0000313" key="4">
    <source>
        <dbReference type="EMBL" id="KAF6171519.1"/>
    </source>
</evidence>
<comment type="caution">
    <text evidence="4">The sequence shown here is derived from an EMBL/GenBank/DDBJ whole genome shotgun (WGS) entry which is preliminary data.</text>
</comment>
<gene>
    <name evidence="4" type="ORF">GIB67_018043</name>
</gene>
<dbReference type="Proteomes" id="UP000541444">
    <property type="component" value="Unassembled WGS sequence"/>
</dbReference>
<proteinExistence type="predicted"/>
<dbReference type="GO" id="GO:0003980">
    <property type="term" value="F:UDP-glucose:glycoprotein glucosyltransferase activity"/>
    <property type="evidence" value="ECO:0007669"/>
    <property type="project" value="InterPro"/>
</dbReference>
<dbReference type="PANTHER" id="PTHR11226">
    <property type="entry name" value="UDP-GLUCOSE GLYCOPROTEIN:GLUCOSYLTRANSFERASE"/>
    <property type="match status" value="1"/>
</dbReference>
<dbReference type="SUPFAM" id="SSF53448">
    <property type="entry name" value="Nucleotide-diphospho-sugar transferases"/>
    <property type="match status" value="1"/>
</dbReference>
<evidence type="ECO:0000259" key="3">
    <source>
        <dbReference type="Pfam" id="PF18404"/>
    </source>
</evidence>
<evidence type="ECO:0000256" key="2">
    <source>
        <dbReference type="SAM" id="MobiDB-lite"/>
    </source>
</evidence>
<name>A0A7J7NWI0_9MAGN</name>
<comment type="cofactor">
    <cofactor evidence="1">
        <name>Ca(2+)</name>
        <dbReference type="ChEBI" id="CHEBI:29108"/>
    </cofactor>
</comment>
<dbReference type="InterPro" id="IPR040497">
    <property type="entry name" value="Glyco_transf_24"/>
</dbReference>